<dbReference type="Proteomes" id="UP000282957">
    <property type="component" value="Unassembled WGS sequence"/>
</dbReference>
<dbReference type="RefSeq" id="WP_127787373.1">
    <property type="nucleotide sequence ID" value="NZ_SACL01000003.1"/>
</dbReference>
<reference evidence="1 2" key="1">
    <citation type="submission" date="2019-01" db="EMBL/GenBank/DDBJ databases">
        <authorList>
            <person name="Chen W.-M."/>
        </authorList>
    </citation>
    <scope>NUCLEOTIDE SEQUENCE [LARGE SCALE GENOMIC DNA]</scope>
    <source>
        <strain evidence="1 2">CCP-6</strain>
    </source>
</reference>
<dbReference type="Gene3D" id="3.40.50.2000">
    <property type="entry name" value="Glycogen Phosphorylase B"/>
    <property type="match status" value="2"/>
</dbReference>
<keyword evidence="1" id="KW-0808">Transferase</keyword>
<dbReference type="PANTHER" id="PTHR45947:SF3">
    <property type="entry name" value="SULFOQUINOVOSYL TRANSFERASE SQD2"/>
    <property type="match status" value="1"/>
</dbReference>
<dbReference type="PANTHER" id="PTHR45947">
    <property type="entry name" value="SULFOQUINOVOSYL TRANSFERASE SQD2"/>
    <property type="match status" value="1"/>
</dbReference>
<dbReference type="InterPro" id="IPR050194">
    <property type="entry name" value="Glycosyltransferase_grp1"/>
</dbReference>
<dbReference type="SUPFAM" id="SSF53756">
    <property type="entry name" value="UDP-Glycosyltransferase/glycogen phosphorylase"/>
    <property type="match status" value="1"/>
</dbReference>
<comment type="caution">
    <text evidence="1">The sequence shown here is derived from an EMBL/GenBank/DDBJ whole genome shotgun (WGS) entry which is preliminary data.</text>
</comment>
<accession>A0A437MGF0</accession>
<dbReference type="AlphaFoldDB" id="A0A437MGF0"/>
<proteinExistence type="predicted"/>
<evidence type="ECO:0000313" key="1">
    <source>
        <dbReference type="EMBL" id="RVT96721.1"/>
    </source>
</evidence>
<gene>
    <name evidence="1" type="ORF">EOD42_09920</name>
</gene>
<dbReference type="Pfam" id="PF13692">
    <property type="entry name" value="Glyco_trans_1_4"/>
    <property type="match status" value="1"/>
</dbReference>
<keyword evidence="2" id="KW-1185">Reference proteome</keyword>
<sequence length="337" mass="36117">MRIVLATETPRLPAERALAEPCGGVEIATALLVRAFARAGHDVTVLSGTAPAERDADGALWAPEAHGRADLVIANRAPKLFRTLPQGRRVLWMHNPARYLRKPRHMWPLLLAWPRIVVLGGYHRSSLPRIVAGRAIEIPLAVAPPFDGGGQEQAAPPPPVAVFASNPMRGLDPLLGLWAARILPAVPEARLHVFSGPGVYAGDAKLAARAAPVLERAAHTPGVVLRGPQPREVLARQYGRARGMLYLGDAGETFCLAVAEAQAMGLPCVLGTEGSVPERIVDGRTGVLAPDQDRFAEAAIRLLRDDAHWRALHHGALARGPGADWNEVAARFVELAR</sequence>
<organism evidence="1 2">
    <name type="scientific">Rhodovarius crocodyli</name>
    <dbReference type="NCBI Taxonomy" id="1979269"/>
    <lineage>
        <taxon>Bacteria</taxon>
        <taxon>Pseudomonadati</taxon>
        <taxon>Pseudomonadota</taxon>
        <taxon>Alphaproteobacteria</taxon>
        <taxon>Acetobacterales</taxon>
        <taxon>Roseomonadaceae</taxon>
        <taxon>Rhodovarius</taxon>
    </lineage>
</organism>
<dbReference type="EMBL" id="SACL01000003">
    <property type="protein sequence ID" value="RVT96721.1"/>
    <property type="molecule type" value="Genomic_DNA"/>
</dbReference>
<name>A0A437MGF0_9PROT</name>
<protein>
    <submittedName>
        <fullName evidence="1">Glycosyltransferase</fullName>
    </submittedName>
</protein>
<evidence type="ECO:0000313" key="2">
    <source>
        <dbReference type="Proteomes" id="UP000282957"/>
    </source>
</evidence>
<dbReference type="GO" id="GO:0016757">
    <property type="term" value="F:glycosyltransferase activity"/>
    <property type="evidence" value="ECO:0007669"/>
    <property type="project" value="TreeGrafter"/>
</dbReference>
<dbReference type="OrthoDB" id="5490598at2"/>